<feature type="chain" id="PRO_5024936789" evidence="1">
    <location>
        <begin position="28"/>
        <end position="107"/>
    </location>
</feature>
<reference evidence="2" key="1">
    <citation type="submission" date="2019-04" db="EMBL/GenBank/DDBJ databases">
        <title>Friends and foes A comparative genomics study of 23 Aspergillus species from section Flavi.</title>
        <authorList>
            <consortium name="DOE Joint Genome Institute"/>
            <person name="Kjaerbolling I."/>
            <person name="Vesth T."/>
            <person name="Frisvad J.C."/>
            <person name="Nybo J.L."/>
            <person name="Theobald S."/>
            <person name="Kildgaard S."/>
            <person name="Isbrandt T."/>
            <person name="Kuo A."/>
            <person name="Sato A."/>
            <person name="Lyhne E.K."/>
            <person name="Kogle M.E."/>
            <person name="Wiebenga A."/>
            <person name="Kun R.S."/>
            <person name="Lubbers R.J."/>
            <person name="Makela M.R."/>
            <person name="Barry K."/>
            <person name="Chovatia M."/>
            <person name="Clum A."/>
            <person name="Daum C."/>
            <person name="Haridas S."/>
            <person name="He G."/>
            <person name="LaButti K."/>
            <person name="Lipzen A."/>
            <person name="Mondo S."/>
            <person name="Riley R."/>
            <person name="Salamov A."/>
            <person name="Simmons B.A."/>
            <person name="Magnuson J.K."/>
            <person name="Henrissat B."/>
            <person name="Mortensen U.H."/>
            <person name="Larsen T.O."/>
            <person name="Devries R.P."/>
            <person name="Grigoriev I.V."/>
            <person name="Machida M."/>
            <person name="Baker S.E."/>
            <person name="Andersen M.R."/>
        </authorList>
    </citation>
    <scope>NUCLEOTIDE SEQUENCE [LARGE SCALE GENOMIC DNA]</scope>
    <source>
        <strain evidence="2">CBS 121.62</strain>
    </source>
</reference>
<dbReference type="Proteomes" id="UP000325434">
    <property type="component" value="Unassembled WGS sequence"/>
</dbReference>
<dbReference type="EMBL" id="ML734573">
    <property type="protein sequence ID" value="KAB8249189.1"/>
    <property type="molecule type" value="Genomic_DNA"/>
</dbReference>
<sequence length="107" mass="11516">MLVRVSVEARMLVLLVTLAQILVPAAAEISVEVPTLVLAVMPELMLVPAAVETPAEVLRLEEMPVVMLELASVPQAVVMFLVMPPLEEVSTLAVMSAPVVMLELMLE</sequence>
<evidence type="ECO:0000256" key="1">
    <source>
        <dbReference type="SAM" id="SignalP"/>
    </source>
</evidence>
<dbReference type="AlphaFoldDB" id="A0A5N6H6B0"/>
<name>A0A5N6H6B0_ASPFL</name>
<protein>
    <submittedName>
        <fullName evidence="2">Uncharacterized protein</fullName>
    </submittedName>
</protein>
<gene>
    <name evidence="2" type="ORF">BDV35DRAFT_345256</name>
</gene>
<keyword evidence="1" id="KW-0732">Signal</keyword>
<organism evidence="2">
    <name type="scientific">Aspergillus flavus</name>
    <dbReference type="NCBI Taxonomy" id="5059"/>
    <lineage>
        <taxon>Eukaryota</taxon>
        <taxon>Fungi</taxon>
        <taxon>Dikarya</taxon>
        <taxon>Ascomycota</taxon>
        <taxon>Pezizomycotina</taxon>
        <taxon>Eurotiomycetes</taxon>
        <taxon>Eurotiomycetidae</taxon>
        <taxon>Eurotiales</taxon>
        <taxon>Aspergillaceae</taxon>
        <taxon>Aspergillus</taxon>
        <taxon>Aspergillus subgen. Circumdati</taxon>
    </lineage>
</organism>
<accession>A0A5N6H6B0</accession>
<feature type="signal peptide" evidence="1">
    <location>
        <begin position="1"/>
        <end position="27"/>
    </location>
</feature>
<evidence type="ECO:0000313" key="2">
    <source>
        <dbReference type="EMBL" id="KAB8249189.1"/>
    </source>
</evidence>
<proteinExistence type="predicted"/>